<proteinExistence type="predicted"/>
<name>A0A9P1JRW9_9PROT</name>
<reference evidence="1 2" key="1">
    <citation type="journal article" date="2011" name="PLoS Genet.">
        <title>Azospirillum genomes reveal transition of bacteria from aquatic to terrestrial environments.</title>
        <authorList>
            <person name="Wisniewski-Dye F."/>
            <person name="Borziak K."/>
            <person name="Khalsa-Moyers G."/>
            <person name="Alexandre G."/>
            <person name="Sukharnikov L.O."/>
            <person name="Wuichet K."/>
            <person name="Hurst G.B."/>
            <person name="McDonald W.H."/>
            <person name="Robertson J.S."/>
            <person name="Barbe V."/>
            <person name="Calteau A."/>
            <person name="Rouy Z."/>
            <person name="Mangenot S."/>
            <person name="Prigent-Combaret C."/>
            <person name="Normand P."/>
            <person name="Boyer M."/>
            <person name="Siguier P."/>
            <person name="Dessaux Y."/>
            <person name="Elmerich C."/>
            <person name="Condemine G."/>
            <person name="Krishnen G."/>
            <person name="Kennedy I."/>
            <person name="Paterson A.H."/>
            <person name="Gonzalez V."/>
            <person name="Mavingui P."/>
            <person name="Zhulin I.B."/>
        </authorList>
    </citation>
    <scope>NUCLEOTIDE SEQUENCE [LARGE SCALE GENOMIC DNA]</scope>
    <source>
        <strain evidence="1 2">Sp245</strain>
    </source>
</reference>
<protein>
    <submittedName>
        <fullName evidence="1">Uncharacterized protein</fullName>
    </submittedName>
</protein>
<dbReference type="EMBL" id="HE577327">
    <property type="protein sequence ID" value="CCC98570.1"/>
    <property type="molecule type" value="Genomic_DNA"/>
</dbReference>
<dbReference type="Proteomes" id="UP000007319">
    <property type="component" value="Chromosome"/>
</dbReference>
<keyword evidence="2" id="KW-1185">Reference proteome</keyword>
<dbReference type="AlphaFoldDB" id="A0A9P1JRW9"/>
<gene>
    <name evidence="1" type="ORF">AZOBR_140300</name>
</gene>
<evidence type="ECO:0000313" key="1">
    <source>
        <dbReference type="EMBL" id="CCC98570.1"/>
    </source>
</evidence>
<accession>A0A9P1JRW9</accession>
<evidence type="ECO:0000313" key="2">
    <source>
        <dbReference type="Proteomes" id="UP000007319"/>
    </source>
</evidence>
<sequence>MRICPMRSSFNPTEWYRVARHRGKVIQNIGTSMPSVGHGWGNLG</sequence>
<dbReference type="KEGG" id="abs:AZOBR_140300"/>
<organism evidence="1 2">
    <name type="scientific">Azospirillum baldaniorum</name>
    <dbReference type="NCBI Taxonomy" id="1064539"/>
    <lineage>
        <taxon>Bacteria</taxon>
        <taxon>Pseudomonadati</taxon>
        <taxon>Pseudomonadota</taxon>
        <taxon>Alphaproteobacteria</taxon>
        <taxon>Rhodospirillales</taxon>
        <taxon>Azospirillaceae</taxon>
        <taxon>Azospirillum</taxon>
    </lineage>
</organism>